<dbReference type="InterPro" id="IPR045246">
    <property type="entry name" value="Piwi_ago-like"/>
</dbReference>
<dbReference type="Pfam" id="PF02170">
    <property type="entry name" value="PAZ"/>
    <property type="match status" value="1"/>
</dbReference>
<dbReference type="Proteomes" id="UP000324767">
    <property type="component" value="Unassembled WGS sequence"/>
</dbReference>
<dbReference type="InterPro" id="IPR003165">
    <property type="entry name" value="Piwi"/>
</dbReference>
<dbReference type="InterPro" id="IPR036397">
    <property type="entry name" value="RNaseH_sf"/>
</dbReference>
<dbReference type="PANTHER" id="PTHR22891">
    <property type="entry name" value="EUKARYOTIC TRANSLATION INITIATION FACTOR 2C"/>
    <property type="match status" value="1"/>
</dbReference>
<dbReference type="SUPFAM" id="SSF101690">
    <property type="entry name" value="PAZ domain"/>
    <property type="match status" value="1"/>
</dbReference>
<feature type="compositionally biased region" description="Gly residues" evidence="2">
    <location>
        <begin position="9"/>
        <end position="107"/>
    </location>
</feature>
<dbReference type="Pfam" id="PF16488">
    <property type="entry name" value="ArgoL2"/>
    <property type="match status" value="1"/>
</dbReference>
<evidence type="ECO:0000256" key="1">
    <source>
        <dbReference type="RuleBase" id="RU361178"/>
    </source>
</evidence>
<dbReference type="Pfam" id="PF08699">
    <property type="entry name" value="ArgoL1"/>
    <property type="match status" value="1"/>
</dbReference>
<comment type="caution">
    <text evidence="5">The sequence shown here is derived from an EMBL/GenBank/DDBJ whole genome shotgun (WGS) entry which is preliminary data.</text>
</comment>
<reference evidence="5 6" key="1">
    <citation type="submission" date="2019-09" db="EMBL/GenBank/DDBJ databases">
        <title>The hologenome of the rock-dwelling lichen Lasallia pustulata.</title>
        <authorList>
            <person name="Greshake Tzovaras B."/>
            <person name="Segers F."/>
            <person name="Bicker A."/>
            <person name="Dal Grande F."/>
            <person name="Otte J."/>
            <person name="Hankeln T."/>
            <person name="Schmitt I."/>
            <person name="Ebersberger I."/>
        </authorList>
    </citation>
    <scope>NUCLEOTIDE SEQUENCE [LARGE SCALE GENOMIC DNA]</scope>
    <source>
        <strain evidence="5">A1-1</strain>
    </source>
</reference>
<evidence type="ECO:0000313" key="6">
    <source>
        <dbReference type="Proteomes" id="UP000324767"/>
    </source>
</evidence>
<dbReference type="InterPro" id="IPR014811">
    <property type="entry name" value="ArgoL1"/>
</dbReference>
<dbReference type="InterPro" id="IPR003100">
    <property type="entry name" value="PAZ_dom"/>
</dbReference>
<dbReference type="SMART" id="SM00950">
    <property type="entry name" value="Piwi"/>
    <property type="match status" value="1"/>
</dbReference>
<dbReference type="CDD" id="cd02846">
    <property type="entry name" value="PAZ_argonaute_like"/>
    <property type="match status" value="1"/>
</dbReference>
<dbReference type="SMART" id="SM01163">
    <property type="entry name" value="DUF1785"/>
    <property type="match status" value="1"/>
</dbReference>
<evidence type="ECO:0000259" key="4">
    <source>
        <dbReference type="PROSITE" id="PS50822"/>
    </source>
</evidence>
<dbReference type="OrthoDB" id="10252740at2759"/>
<dbReference type="Gene3D" id="3.30.420.10">
    <property type="entry name" value="Ribonuclease H-like superfamily/Ribonuclease H"/>
    <property type="match status" value="1"/>
</dbReference>
<evidence type="ECO:0000313" key="5">
    <source>
        <dbReference type="EMBL" id="KAA6406590.1"/>
    </source>
</evidence>
<dbReference type="GO" id="GO:0003723">
    <property type="term" value="F:RNA binding"/>
    <property type="evidence" value="ECO:0007669"/>
    <property type="project" value="InterPro"/>
</dbReference>
<organism evidence="5 6">
    <name type="scientific">Lasallia pustulata</name>
    <dbReference type="NCBI Taxonomy" id="136370"/>
    <lineage>
        <taxon>Eukaryota</taxon>
        <taxon>Fungi</taxon>
        <taxon>Dikarya</taxon>
        <taxon>Ascomycota</taxon>
        <taxon>Pezizomycotina</taxon>
        <taxon>Lecanoromycetes</taxon>
        <taxon>OSLEUM clade</taxon>
        <taxon>Umbilicariomycetidae</taxon>
        <taxon>Umbilicariales</taxon>
        <taxon>Umbilicariaceae</taxon>
        <taxon>Lasallia</taxon>
    </lineage>
</organism>
<dbReference type="InterPro" id="IPR012337">
    <property type="entry name" value="RNaseH-like_sf"/>
</dbReference>
<dbReference type="Gene3D" id="2.170.260.10">
    <property type="entry name" value="paz domain"/>
    <property type="match status" value="1"/>
</dbReference>
<dbReference type="SMART" id="SM00949">
    <property type="entry name" value="PAZ"/>
    <property type="match status" value="1"/>
</dbReference>
<comment type="similarity">
    <text evidence="1">Belongs to the argonaute family.</text>
</comment>
<dbReference type="PROSITE" id="PS50821">
    <property type="entry name" value="PAZ"/>
    <property type="match status" value="1"/>
</dbReference>
<protein>
    <recommendedName>
        <fullName evidence="7">Piwi-domain-containing protein</fullName>
    </recommendedName>
</protein>
<feature type="region of interest" description="Disordered" evidence="2">
    <location>
        <begin position="1"/>
        <end position="112"/>
    </location>
</feature>
<dbReference type="InterPro" id="IPR036085">
    <property type="entry name" value="PAZ_dom_sf"/>
</dbReference>
<dbReference type="InterPro" id="IPR032474">
    <property type="entry name" value="Argonaute_N"/>
</dbReference>
<dbReference type="SUPFAM" id="SSF53098">
    <property type="entry name" value="Ribonuclease H-like"/>
    <property type="match status" value="1"/>
</dbReference>
<dbReference type="Pfam" id="PF02171">
    <property type="entry name" value="Piwi"/>
    <property type="match status" value="1"/>
</dbReference>
<dbReference type="PROSITE" id="PS50822">
    <property type="entry name" value="PIWI"/>
    <property type="match status" value="1"/>
</dbReference>
<dbReference type="AlphaFoldDB" id="A0A5M8PCB9"/>
<dbReference type="Pfam" id="PF16486">
    <property type="entry name" value="ArgoN"/>
    <property type="match status" value="1"/>
</dbReference>
<feature type="domain" description="PAZ" evidence="3">
    <location>
        <begin position="374"/>
        <end position="489"/>
    </location>
</feature>
<proteinExistence type="inferred from homology"/>
<dbReference type="InterPro" id="IPR032472">
    <property type="entry name" value="ArgoL2"/>
</dbReference>
<evidence type="ECO:0000256" key="2">
    <source>
        <dbReference type="SAM" id="MobiDB-lite"/>
    </source>
</evidence>
<accession>A0A5M8PCB9</accession>
<name>A0A5M8PCB9_9LECA</name>
<evidence type="ECO:0008006" key="7">
    <source>
        <dbReference type="Google" id="ProtNLM"/>
    </source>
</evidence>
<feature type="domain" description="Piwi" evidence="4">
    <location>
        <begin position="666"/>
        <end position="975"/>
    </location>
</feature>
<dbReference type="Gene3D" id="3.40.50.2300">
    <property type="match status" value="1"/>
</dbReference>
<gene>
    <name evidence="5" type="ORF">FRX48_09645</name>
</gene>
<sequence length="1012" mass="108611">MSGRPPARGRGGGPPRGAGQGGGGGGRGGGGGGGRGGGGGYEGRGGGRGGGGGGSDGRGGGRGGGGGGYDGRGGGRGGGGGGYDGRGGGRGAGGGRGGRGGGPGGGASAADIFRPAEGLPPVAANVTQAENSLVAARGKLPLGKLSLSDKPQMPYRPGYGTLGSKVILRTNYFQVMLSDKDLQLFRYAVEVVPEPGPARKRKRAFELFIQNAPFLTGLRPAVATDNRATIITTQKLKLGSDDRASYIVPYYEADEEGPDAQRPVNLTFKIQYVKALSVQELLTYLSDTGGSARYDDKDELLQTLNIAMARKPSSSPDMAVLPGANKFFPMSQAASNLGGGLIALRGYYTSVRTSTLRLLVNVNSITAAFYREGPLLELMRQFRDDLGGRPLRLMNSFLKGVRVEVTHLRTNKGLPRKKVIFGIARRPEDGAGADRVSFRYEEAKRTVTVKEYFQLKYKINLTTAMAPLVNVGNDAHEIWVPPELCTVLPGQVAKKKLSTTQTENMVNVACRAPAENAQLIVGEGARVMGIGDSHTDGPTTFGLQIASKMLTVDGRVLSAPRLQYAGRSLDSRFGSWNMVGNKVFTGARISNWTFFEIQIQKSALKHTSLQTLMGEFQAMSQRTGLTVDNPTPPQGLTPLNLTTPPNYLSEIDSYFESLRTKTAAKILYIVIPAKNAQIYSYIKYLGDVKYGLTTVCSVAAKIEKDNNGSRSQYLANVALKWNLKRGGINQQLPQDKWGILKQKTMLVGIDVTHPSPGSQEGAPSIAGVVASIDDRYGQWPASVCCQESRKEMVSGLEDMMVERLRIYQRHNNQALPQNIIVYRDGVSEGQYQTVLIAESPAIDAAIRRVYPPKGAMAKVSIIIVGKRHHTRFYPTKPEEADQRSGNCVNGTVVDRGVTSERFWDFYLQAHTGIQGTARPAHYVVVQDRIRLGADALEQMTHNLCYLFGRATKAVSICPPAYYADLLCTRARCYLGEVLDGSDGASSSAGFNPATSRWSRGVHPALKDTMFYI</sequence>
<dbReference type="EMBL" id="VXIT01000025">
    <property type="protein sequence ID" value="KAA6406590.1"/>
    <property type="molecule type" value="Genomic_DNA"/>
</dbReference>
<dbReference type="CDD" id="cd04657">
    <property type="entry name" value="Piwi_ago-like"/>
    <property type="match status" value="1"/>
</dbReference>
<evidence type="ECO:0000259" key="3">
    <source>
        <dbReference type="PROSITE" id="PS50821"/>
    </source>
</evidence>